<protein>
    <submittedName>
        <fullName evidence="1">Uncharacterized protein</fullName>
    </submittedName>
</protein>
<dbReference type="AlphaFoldDB" id="A0AAN9PS16"/>
<evidence type="ECO:0000313" key="1">
    <source>
        <dbReference type="EMBL" id="KAK7308406.1"/>
    </source>
</evidence>
<evidence type="ECO:0000313" key="2">
    <source>
        <dbReference type="Proteomes" id="UP001367508"/>
    </source>
</evidence>
<sequence length="325" mass="36826">MTWKQREKRVLKTAKIQNVVRFPLTTEDPREEGSEFPINSVVDFCSGSVTGPLHIVPRLQVNPLHYPRGQLYYYLHEPYESSISLPTILQLVILEGPIGLCISLLSDKALYFYRERGQEPHIKASSPITGPNAWGQRDYTCFKDCAWCKKIWLTSHASKPISLKRQHGEDLLLGVILSFHRARAGVALNPNPKPPIWRRNSGLALTLSSSFMAMVHIAGKEARLPHLKNRDPAQCYLQQQRSLPQLRCCCQGKGEAQFSRWRVAKTHGSKVQTSPHDYLFESPWPSVHPAQDSILDPLAIQKVRLEADMGPSDRATWKGEKVMCI</sequence>
<reference evidence="1 2" key="1">
    <citation type="submission" date="2024-01" db="EMBL/GenBank/DDBJ databases">
        <title>The genomes of 5 underutilized Papilionoideae crops provide insights into root nodulation and disease resistanc.</title>
        <authorList>
            <person name="Jiang F."/>
        </authorList>
    </citation>
    <scope>NUCLEOTIDE SEQUENCE [LARGE SCALE GENOMIC DNA]</scope>
    <source>
        <strain evidence="1">LVBAO_FW01</strain>
        <tissue evidence="1">Leaves</tissue>
    </source>
</reference>
<keyword evidence="2" id="KW-1185">Reference proteome</keyword>
<name>A0AAN9PS16_CANGL</name>
<organism evidence="1 2">
    <name type="scientific">Canavalia gladiata</name>
    <name type="common">Sword bean</name>
    <name type="synonym">Dolichos gladiatus</name>
    <dbReference type="NCBI Taxonomy" id="3824"/>
    <lineage>
        <taxon>Eukaryota</taxon>
        <taxon>Viridiplantae</taxon>
        <taxon>Streptophyta</taxon>
        <taxon>Embryophyta</taxon>
        <taxon>Tracheophyta</taxon>
        <taxon>Spermatophyta</taxon>
        <taxon>Magnoliopsida</taxon>
        <taxon>eudicotyledons</taxon>
        <taxon>Gunneridae</taxon>
        <taxon>Pentapetalae</taxon>
        <taxon>rosids</taxon>
        <taxon>fabids</taxon>
        <taxon>Fabales</taxon>
        <taxon>Fabaceae</taxon>
        <taxon>Papilionoideae</taxon>
        <taxon>50 kb inversion clade</taxon>
        <taxon>NPAAA clade</taxon>
        <taxon>indigoferoid/millettioid clade</taxon>
        <taxon>Phaseoleae</taxon>
        <taxon>Canavalia</taxon>
    </lineage>
</organism>
<proteinExistence type="predicted"/>
<dbReference type="EMBL" id="JAYMYQ010000010">
    <property type="protein sequence ID" value="KAK7308406.1"/>
    <property type="molecule type" value="Genomic_DNA"/>
</dbReference>
<gene>
    <name evidence="1" type="ORF">VNO77_42010</name>
</gene>
<dbReference type="Proteomes" id="UP001367508">
    <property type="component" value="Unassembled WGS sequence"/>
</dbReference>
<accession>A0AAN9PS16</accession>
<comment type="caution">
    <text evidence="1">The sequence shown here is derived from an EMBL/GenBank/DDBJ whole genome shotgun (WGS) entry which is preliminary data.</text>
</comment>